<evidence type="ECO:0000256" key="20">
    <source>
        <dbReference type="SAM" id="Phobius"/>
    </source>
</evidence>
<evidence type="ECO:0000256" key="5">
    <source>
        <dbReference type="ARBA" id="ARBA00022614"/>
    </source>
</evidence>
<dbReference type="InterPro" id="IPR013210">
    <property type="entry name" value="LRR_N_plant-typ"/>
</dbReference>
<feature type="chain" id="PRO_5042914098" description="non-specific serine/threonine protein kinase" evidence="21">
    <location>
        <begin position="24"/>
        <end position="958"/>
    </location>
</feature>
<dbReference type="Pfam" id="PF00560">
    <property type="entry name" value="LRR_1"/>
    <property type="match status" value="5"/>
</dbReference>
<keyword evidence="11" id="KW-0418">Kinase</keyword>
<comment type="subcellular location">
    <subcellularLocation>
        <location evidence="1">Membrane</location>
        <topology evidence="1">Single-pass type I membrane protein</topology>
    </subcellularLocation>
</comment>
<keyword evidence="15" id="KW-0675">Receptor</keyword>
<feature type="signal peptide" evidence="21">
    <location>
        <begin position="1"/>
        <end position="23"/>
    </location>
</feature>
<dbReference type="SUPFAM" id="SSF56112">
    <property type="entry name" value="Protein kinase-like (PK-like)"/>
    <property type="match status" value="1"/>
</dbReference>
<keyword evidence="6" id="KW-0808">Transferase</keyword>
<dbReference type="SUPFAM" id="SSF52058">
    <property type="entry name" value="L domain-like"/>
    <property type="match status" value="1"/>
</dbReference>
<proteinExistence type="inferred from homology"/>
<keyword evidence="8 21" id="KW-0732">Signal</keyword>
<dbReference type="AlphaFoldDB" id="A0AAN9XJX5"/>
<gene>
    <name evidence="23" type="ORF">VNO78_15472</name>
</gene>
<dbReference type="InterPro" id="IPR011009">
    <property type="entry name" value="Kinase-like_dom_sf"/>
</dbReference>
<keyword evidence="14 20" id="KW-0472">Membrane</keyword>
<dbReference type="Proteomes" id="UP001386955">
    <property type="component" value="Unassembled WGS sequence"/>
</dbReference>
<feature type="domain" description="Protein kinase" evidence="22">
    <location>
        <begin position="621"/>
        <end position="897"/>
    </location>
</feature>
<dbReference type="Pfam" id="PF08263">
    <property type="entry name" value="LRRNT_2"/>
    <property type="match status" value="1"/>
</dbReference>
<evidence type="ECO:0000256" key="15">
    <source>
        <dbReference type="ARBA" id="ARBA00023170"/>
    </source>
</evidence>
<sequence length="958" mass="106656">MPVLRIHGYALAVSFCLITLIAASQRTDPSEVNALIDIKKSLIDPYNNLEDWNEGDPCAANWTGVWCFDKKGADGYFHVREIYLMTMNLSGTLSPQLGQLSQLEIMDFMWNNLTGTIPKEIGYIQSLKLLLLNGNKLSGSLPDELGYLSNLNRFQVDENHLSGPIPESFANLTNVRHIHMNNNSFSGQLPSTLSKLANLMHLLVDNNNFSGYLPPEYSMLDGLAILQLDNNNFSESGIPSTYANLTRLVKLSVRNCNLHGAVPDFSSIPELTYLDLSWNQFTGPIPSNKLSDNMTTIDLSNNHLNGSIPRSLSYSHLQKLSLANNFLSGFIPASLWRNMSFGEKDKLTIDLHNNSFEAVLGNLNLPANVTLRLSGNPICMNSNIQSIGQYCGAEGDEAASYPINSTPVCPVQSCPKDNFYEYCPSSPVPCFCAAPLRIGYRLKSPSFSYFAPYRISFERYITNSLQLDLYQLSIDSVAWENGPRLRMYLKLFPSYNDSHSNMFNISEVRRIKGLFSSWKFPRTDFFGPYELLNFTLLGPYESMDLDLEKRKISVGIIVAAVIAAVACVVAISAIVILLISRRHMKYQKKISKKRTSTNVSIKIDGMKTFTYKELALATNKFNISNKVGQGGYGNVYRGILFNETFVAVKRAEESSLQGQKEFLTEIELLSRLHHRNLVSLIGYCNEEGEQMLVYEFMPNGTLRDWISGNSKETRGSLSFCMRLRIAMGAAKGILYLHTEANPPIFHRDIKASNILLDSKFTAKVADFGLSRLVPYLDEEGTAPKYVSTVVKGTPGYLDPEYLLTHKLTDKCDVYSLGIVYLELLTGMRPISHGKNIVREVNMARESGTTYSIIDSRMGLYPSNCLDEFLALALSCCQDNPEERPSMIDVVRKLEDIIAMLPEAETLLSDVSLDSSGNIAPSSSASTSGSHVIREEQHISSCVSGSNLVSDVTPIIVPR</sequence>
<dbReference type="InterPro" id="IPR008271">
    <property type="entry name" value="Ser/Thr_kinase_AS"/>
</dbReference>
<dbReference type="InterPro" id="IPR017441">
    <property type="entry name" value="Protein_kinase_ATP_BS"/>
</dbReference>
<evidence type="ECO:0000256" key="7">
    <source>
        <dbReference type="ARBA" id="ARBA00022692"/>
    </source>
</evidence>
<comment type="similarity">
    <text evidence="2">Belongs to the protein kinase superfamily. Ser/Thr protein kinase family.</text>
</comment>
<keyword evidence="4" id="KW-0723">Serine/threonine-protein kinase</keyword>
<reference evidence="23 24" key="1">
    <citation type="submission" date="2024-01" db="EMBL/GenBank/DDBJ databases">
        <title>The genomes of 5 underutilized Papilionoideae crops provide insights into root nodulation and disease resistanc.</title>
        <authorList>
            <person name="Jiang F."/>
        </authorList>
    </citation>
    <scope>NUCLEOTIDE SEQUENCE [LARGE SCALE GENOMIC DNA]</scope>
    <source>
        <strain evidence="23">DUOXIRENSHENG_FW03</strain>
        <tissue evidence="23">Leaves</tissue>
    </source>
</reference>
<evidence type="ECO:0000256" key="21">
    <source>
        <dbReference type="SAM" id="SignalP"/>
    </source>
</evidence>
<organism evidence="23 24">
    <name type="scientific">Psophocarpus tetragonolobus</name>
    <name type="common">Winged bean</name>
    <name type="synonym">Dolichos tetragonolobus</name>
    <dbReference type="NCBI Taxonomy" id="3891"/>
    <lineage>
        <taxon>Eukaryota</taxon>
        <taxon>Viridiplantae</taxon>
        <taxon>Streptophyta</taxon>
        <taxon>Embryophyta</taxon>
        <taxon>Tracheophyta</taxon>
        <taxon>Spermatophyta</taxon>
        <taxon>Magnoliopsida</taxon>
        <taxon>eudicotyledons</taxon>
        <taxon>Gunneridae</taxon>
        <taxon>Pentapetalae</taxon>
        <taxon>rosids</taxon>
        <taxon>fabids</taxon>
        <taxon>Fabales</taxon>
        <taxon>Fabaceae</taxon>
        <taxon>Papilionoideae</taxon>
        <taxon>50 kb inversion clade</taxon>
        <taxon>NPAAA clade</taxon>
        <taxon>indigoferoid/millettioid clade</taxon>
        <taxon>Phaseoleae</taxon>
        <taxon>Psophocarpus</taxon>
    </lineage>
</organism>
<feature type="binding site" evidence="19">
    <location>
        <position position="649"/>
    </location>
    <ligand>
        <name>ATP</name>
        <dbReference type="ChEBI" id="CHEBI:30616"/>
    </ligand>
</feature>
<evidence type="ECO:0000256" key="4">
    <source>
        <dbReference type="ARBA" id="ARBA00022527"/>
    </source>
</evidence>
<comment type="caution">
    <text evidence="23">The sequence shown here is derived from an EMBL/GenBank/DDBJ whole genome shotgun (WGS) entry which is preliminary data.</text>
</comment>
<evidence type="ECO:0000256" key="2">
    <source>
        <dbReference type="ARBA" id="ARBA00008684"/>
    </source>
</evidence>
<dbReference type="Pfam" id="PF00069">
    <property type="entry name" value="Pkinase"/>
    <property type="match status" value="1"/>
</dbReference>
<evidence type="ECO:0000256" key="11">
    <source>
        <dbReference type="ARBA" id="ARBA00022777"/>
    </source>
</evidence>
<evidence type="ECO:0000256" key="16">
    <source>
        <dbReference type="ARBA" id="ARBA00023180"/>
    </source>
</evidence>
<dbReference type="Gene3D" id="3.30.200.20">
    <property type="entry name" value="Phosphorylase Kinase, domain 1"/>
    <property type="match status" value="1"/>
</dbReference>
<evidence type="ECO:0000313" key="24">
    <source>
        <dbReference type="Proteomes" id="UP001386955"/>
    </source>
</evidence>
<dbReference type="CDD" id="cd14066">
    <property type="entry name" value="STKc_IRAK"/>
    <property type="match status" value="1"/>
</dbReference>
<evidence type="ECO:0000256" key="8">
    <source>
        <dbReference type="ARBA" id="ARBA00022729"/>
    </source>
</evidence>
<keyword evidence="24" id="KW-1185">Reference proteome</keyword>
<dbReference type="PANTHER" id="PTHR45974">
    <property type="entry name" value="RECEPTOR-LIKE PROTEIN 55"/>
    <property type="match status" value="1"/>
</dbReference>
<dbReference type="PROSITE" id="PS00107">
    <property type="entry name" value="PROTEIN_KINASE_ATP"/>
    <property type="match status" value="1"/>
</dbReference>
<evidence type="ECO:0000313" key="23">
    <source>
        <dbReference type="EMBL" id="KAK7394931.1"/>
    </source>
</evidence>
<evidence type="ECO:0000256" key="17">
    <source>
        <dbReference type="ARBA" id="ARBA00047899"/>
    </source>
</evidence>
<keyword evidence="5" id="KW-0433">Leucine-rich repeat</keyword>
<dbReference type="GO" id="GO:0005524">
    <property type="term" value="F:ATP binding"/>
    <property type="evidence" value="ECO:0007669"/>
    <property type="project" value="UniProtKB-UniRule"/>
</dbReference>
<dbReference type="PANTHER" id="PTHR45974:SF216">
    <property type="entry name" value="PROTEIN KINASE DOMAIN-CONTAINING PROTEIN"/>
    <property type="match status" value="1"/>
</dbReference>
<keyword evidence="7 20" id="KW-0812">Transmembrane</keyword>
<evidence type="ECO:0000256" key="14">
    <source>
        <dbReference type="ARBA" id="ARBA00023136"/>
    </source>
</evidence>
<dbReference type="Gene3D" id="1.10.510.10">
    <property type="entry name" value="Transferase(Phosphotransferase) domain 1"/>
    <property type="match status" value="1"/>
</dbReference>
<evidence type="ECO:0000256" key="1">
    <source>
        <dbReference type="ARBA" id="ARBA00004479"/>
    </source>
</evidence>
<evidence type="ECO:0000256" key="9">
    <source>
        <dbReference type="ARBA" id="ARBA00022737"/>
    </source>
</evidence>
<keyword evidence="10 19" id="KW-0547">Nucleotide-binding</keyword>
<dbReference type="GO" id="GO:0016020">
    <property type="term" value="C:membrane"/>
    <property type="evidence" value="ECO:0007669"/>
    <property type="project" value="UniProtKB-SubCell"/>
</dbReference>
<keyword evidence="12 19" id="KW-0067">ATP-binding</keyword>
<dbReference type="InterPro" id="IPR000719">
    <property type="entry name" value="Prot_kinase_dom"/>
</dbReference>
<evidence type="ECO:0000259" key="22">
    <source>
        <dbReference type="PROSITE" id="PS50011"/>
    </source>
</evidence>
<name>A0AAN9XJX5_PSOTE</name>
<dbReference type="Gene3D" id="3.80.10.10">
    <property type="entry name" value="Ribonuclease Inhibitor"/>
    <property type="match status" value="3"/>
</dbReference>
<evidence type="ECO:0000256" key="12">
    <source>
        <dbReference type="ARBA" id="ARBA00022840"/>
    </source>
</evidence>
<dbReference type="SMART" id="SM00220">
    <property type="entry name" value="S_TKc"/>
    <property type="match status" value="1"/>
</dbReference>
<evidence type="ECO:0000256" key="6">
    <source>
        <dbReference type="ARBA" id="ARBA00022679"/>
    </source>
</evidence>
<dbReference type="PROSITE" id="PS50011">
    <property type="entry name" value="PROTEIN_KINASE_DOM"/>
    <property type="match status" value="1"/>
</dbReference>
<dbReference type="GO" id="GO:0004674">
    <property type="term" value="F:protein serine/threonine kinase activity"/>
    <property type="evidence" value="ECO:0007669"/>
    <property type="project" value="UniProtKB-KW"/>
</dbReference>
<dbReference type="EC" id="2.7.11.1" evidence="3"/>
<evidence type="ECO:0000256" key="19">
    <source>
        <dbReference type="PROSITE-ProRule" id="PRU10141"/>
    </source>
</evidence>
<dbReference type="FunFam" id="3.80.10.10:FF:000387">
    <property type="entry name" value="Probable LRR receptor-like serine/threonine-protein kinase At1g06840"/>
    <property type="match status" value="1"/>
</dbReference>
<accession>A0AAN9XJX5</accession>
<keyword evidence="16" id="KW-0325">Glycoprotein</keyword>
<dbReference type="FunFam" id="1.10.510.10:FF:000453">
    <property type="entry name" value="LRR receptor-like serine/threonine-protein kinase HSL2"/>
    <property type="match status" value="1"/>
</dbReference>
<evidence type="ECO:0000256" key="3">
    <source>
        <dbReference type="ARBA" id="ARBA00012513"/>
    </source>
</evidence>
<protein>
    <recommendedName>
        <fullName evidence="3">non-specific serine/threonine protein kinase</fullName>
        <ecNumber evidence="3">2.7.11.1</ecNumber>
    </recommendedName>
</protein>
<dbReference type="InterPro" id="IPR032675">
    <property type="entry name" value="LRR_dom_sf"/>
</dbReference>
<evidence type="ECO:0000256" key="13">
    <source>
        <dbReference type="ARBA" id="ARBA00022989"/>
    </source>
</evidence>
<evidence type="ECO:0000256" key="10">
    <source>
        <dbReference type="ARBA" id="ARBA00022741"/>
    </source>
</evidence>
<evidence type="ECO:0000256" key="18">
    <source>
        <dbReference type="ARBA" id="ARBA00048679"/>
    </source>
</evidence>
<comment type="catalytic activity">
    <reaction evidence="18">
        <text>L-seryl-[protein] + ATP = O-phospho-L-seryl-[protein] + ADP + H(+)</text>
        <dbReference type="Rhea" id="RHEA:17989"/>
        <dbReference type="Rhea" id="RHEA-COMP:9863"/>
        <dbReference type="Rhea" id="RHEA-COMP:11604"/>
        <dbReference type="ChEBI" id="CHEBI:15378"/>
        <dbReference type="ChEBI" id="CHEBI:29999"/>
        <dbReference type="ChEBI" id="CHEBI:30616"/>
        <dbReference type="ChEBI" id="CHEBI:83421"/>
        <dbReference type="ChEBI" id="CHEBI:456216"/>
        <dbReference type="EC" id="2.7.11.1"/>
    </reaction>
</comment>
<keyword evidence="13 20" id="KW-1133">Transmembrane helix</keyword>
<dbReference type="PROSITE" id="PS00108">
    <property type="entry name" value="PROTEIN_KINASE_ST"/>
    <property type="match status" value="1"/>
</dbReference>
<dbReference type="FunFam" id="3.30.200.20:FF:000328">
    <property type="entry name" value="Leucine-rich repeat protein kinase family protein"/>
    <property type="match status" value="1"/>
</dbReference>
<comment type="catalytic activity">
    <reaction evidence="17">
        <text>L-threonyl-[protein] + ATP = O-phospho-L-threonyl-[protein] + ADP + H(+)</text>
        <dbReference type="Rhea" id="RHEA:46608"/>
        <dbReference type="Rhea" id="RHEA-COMP:11060"/>
        <dbReference type="Rhea" id="RHEA-COMP:11605"/>
        <dbReference type="ChEBI" id="CHEBI:15378"/>
        <dbReference type="ChEBI" id="CHEBI:30013"/>
        <dbReference type="ChEBI" id="CHEBI:30616"/>
        <dbReference type="ChEBI" id="CHEBI:61977"/>
        <dbReference type="ChEBI" id="CHEBI:456216"/>
        <dbReference type="EC" id="2.7.11.1"/>
    </reaction>
</comment>
<dbReference type="InterPro" id="IPR001611">
    <property type="entry name" value="Leu-rich_rpt"/>
</dbReference>
<feature type="transmembrane region" description="Helical" evidence="20">
    <location>
        <begin position="552"/>
        <end position="579"/>
    </location>
</feature>
<keyword evidence="9" id="KW-0677">Repeat</keyword>
<dbReference type="EMBL" id="JAYMYS010000004">
    <property type="protein sequence ID" value="KAK7394931.1"/>
    <property type="molecule type" value="Genomic_DNA"/>
</dbReference>